<accession>A0A4R5XE45</accession>
<keyword evidence="7" id="KW-0472">Membrane</keyword>
<keyword evidence="10" id="KW-1185">Reference proteome</keyword>
<gene>
    <name evidence="9" type="ORF">BD410DRAFT_779732</name>
</gene>
<evidence type="ECO:0000313" key="9">
    <source>
        <dbReference type="EMBL" id="TDL29341.1"/>
    </source>
</evidence>
<evidence type="ECO:0000256" key="8">
    <source>
        <dbReference type="SAM" id="MobiDB-lite"/>
    </source>
</evidence>
<dbReference type="PANTHER" id="PTHR14360">
    <property type="entry name" value="PROTEIN FMP32, MITOCHONDRIAL"/>
    <property type="match status" value="1"/>
</dbReference>
<dbReference type="EMBL" id="ML170156">
    <property type="protein sequence ID" value="TDL29341.1"/>
    <property type="molecule type" value="Genomic_DNA"/>
</dbReference>
<dbReference type="PANTHER" id="PTHR14360:SF12">
    <property type="entry name" value="MOZ PROTEIN REPRESENTS A CHROMATIN-ASSOCIATED ACETYLTRANSFERASE"/>
    <property type="match status" value="1"/>
</dbReference>
<feature type="region of interest" description="Disordered" evidence="8">
    <location>
        <begin position="54"/>
        <end position="90"/>
    </location>
</feature>
<keyword evidence="5" id="KW-0175">Coiled coil</keyword>
<keyword evidence="6" id="KW-0496">Mitochondrion</keyword>
<evidence type="ECO:0000256" key="3">
    <source>
        <dbReference type="ARBA" id="ARBA00022692"/>
    </source>
</evidence>
<sequence length="297" mass="32564">MKLPSSSSQFTAGDRSAQPRQDIQAEHSTSLSSTTTGADSASLSISLSHPLLSASNSFDGSRPSQSPNQSVNLPSPPQTTHPPAANPYSYANPPFDTHRFLCTLEKTFPTPTARSLMRATRALLIDRIGRVRRDALAVKDIDNQAYLFRAALSELRTEITLRLRNESAAISTGLAALRRDVDALGNKMKADIDNMKHEIQMDVDNRKTESKTELKKQDIDIEEVLNKAIVTLGDLRTSMEEVKWNNMRRAVVTLGAFVIVTLIAVEFRPKPKPQPPPKPPAVEIKPPEVEGNGGAFT</sequence>
<keyword evidence="4" id="KW-1133">Transmembrane helix</keyword>
<feature type="region of interest" description="Disordered" evidence="8">
    <location>
        <begin position="268"/>
        <end position="297"/>
    </location>
</feature>
<organism evidence="9 10">
    <name type="scientific">Rickenella mellea</name>
    <dbReference type="NCBI Taxonomy" id="50990"/>
    <lineage>
        <taxon>Eukaryota</taxon>
        <taxon>Fungi</taxon>
        <taxon>Dikarya</taxon>
        <taxon>Basidiomycota</taxon>
        <taxon>Agaricomycotina</taxon>
        <taxon>Agaricomycetes</taxon>
        <taxon>Hymenochaetales</taxon>
        <taxon>Rickenellaceae</taxon>
        <taxon>Rickenella</taxon>
    </lineage>
</organism>
<reference evidence="9 10" key="1">
    <citation type="submission" date="2018-06" db="EMBL/GenBank/DDBJ databases">
        <title>A transcriptomic atlas of mushroom development highlights an independent origin of complex multicellularity.</title>
        <authorList>
            <consortium name="DOE Joint Genome Institute"/>
            <person name="Krizsan K."/>
            <person name="Almasi E."/>
            <person name="Merenyi Z."/>
            <person name="Sahu N."/>
            <person name="Viragh M."/>
            <person name="Koszo T."/>
            <person name="Mondo S."/>
            <person name="Kiss B."/>
            <person name="Balint B."/>
            <person name="Kues U."/>
            <person name="Barry K."/>
            <person name="Hegedus J.C."/>
            <person name="Henrissat B."/>
            <person name="Johnson J."/>
            <person name="Lipzen A."/>
            <person name="Ohm R."/>
            <person name="Nagy I."/>
            <person name="Pangilinan J."/>
            <person name="Yan J."/>
            <person name="Xiong Y."/>
            <person name="Grigoriev I.V."/>
            <person name="Hibbett D.S."/>
            <person name="Nagy L.G."/>
        </authorList>
    </citation>
    <scope>NUCLEOTIDE SEQUENCE [LARGE SCALE GENOMIC DNA]</scope>
    <source>
        <strain evidence="9 10">SZMC22713</strain>
    </source>
</reference>
<dbReference type="VEuPathDB" id="FungiDB:BD410DRAFT_779732"/>
<evidence type="ECO:0008006" key="11">
    <source>
        <dbReference type="Google" id="ProtNLM"/>
    </source>
</evidence>
<dbReference type="Pfam" id="PF07798">
    <property type="entry name" value="CCDC90-like"/>
    <property type="match status" value="1"/>
</dbReference>
<dbReference type="InterPro" id="IPR024461">
    <property type="entry name" value="CCDC90-like"/>
</dbReference>
<evidence type="ECO:0000256" key="2">
    <source>
        <dbReference type="ARBA" id="ARBA00004370"/>
    </source>
</evidence>
<protein>
    <recommendedName>
        <fullName evidence="11">DUF1640-domain-containing protein</fullName>
    </recommendedName>
</protein>
<feature type="compositionally biased region" description="Polar residues" evidence="8">
    <location>
        <begin position="1"/>
        <end position="11"/>
    </location>
</feature>
<evidence type="ECO:0000256" key="5">
    <source>
        <dbReference type="ARBA" id="ARBA00023054"/>
    </source>
</evidence>
<proteinExistence type="predicted"/>
<dbReference type="AlphaFoldDB" id="A0A4R5XE45"/>
<feature type="compositionally biased region" description="Polar residues" evidence="8">
    <location>
        <begin position="56"/>
        <end position="73"/>
    </location>
</feature>
<evidence type="ECO:0000313" key="10">
    <source>
        <dbReference type="Proteomes" id="UP000294933"/>
    </source>
</evidence>
<dbReference type="Proteomes" id="UP000294933">
    <property type="component" value="Unassembled WGS sequence"/>
</dbReference>
<dbReference type="GO" id="GO:0016020">
    <property type="term" value="C:membrane"/>
    <property type="evidence" value="ECO:0007669"/>
    <property type="project" value="UniProtKB-SubCell"/>
</dbReference>
<evidence type="ECO:0000256" key="4">
    <source>
        <dbReference type="ARBA" id="ARBA00022989"/>
    </source>
</evidence>
<dbReference type="GO" id="GO:0005739">
    <property type="term" value="C:mitochondrion"/>
    <property type="evidence" value="ECO:0007669"/>
    <property type="project" value="UniProtKB-SubCell"/>
</dbReference>
<evidence type="ECO:0000256" key="6">
    <source>
        <dbReference type="ARBA" id="ARBA00023128"/>
    </source>
</evidence>
<name>A0A4R5XE45_9AGAM</name>
<evidence type="ECO:0000256" key="1">
    <source>
        <dbReference type="ARBA" id="ARBA00004173"/>
    </source>
</evidence>
<evidence type="ECO:0000256" key="7">
    <source>
        <dbReference type="ARBA" id="ARBA00023136"/>
    </source>
</evidence>
<feature type="region of interest" description="Disordered" evidence="8">
    <location>
        <begin position="1"/>
        <end position="40"/>
    </location>
</feature>
<feature type="compositionally biased region" description="Polar residues" evidence="8">
    <location>
        <begin position="18"/>
        <end position="37"/>
    </location>
</feature>
<dbReference type="OrthoDB" id="1552at2759"/>
<dbReference type="STRING" id="50990.A0A4R5XE45"/>
<comment type="subcellular location">
    <subcellularLocation>
        <location evidence="2">Membrane</location>
    </subcellularLocation>
    <subcellularLocation>
        <location evidence="1">Mitochondrion</location>
    </subcellularLocation>
</comment>
<keyword evidence="3" id="KW-0812">Transmembrane</keyword>